<evidence type="ECO:0000256" key="1">
    <source>
        <dbReference type="ARBA" id="ARBA00005298"/>
    </source>
</evidence>
<feature type="domain" description="Arrestin-like N-terminal" evidence="3">
    <location>
        <begin position="3"/>
        <end position="139"/>
    </location>
</feature>
<dbReference type="GO" id="GO:0015031">
    <property type="term" value="P:protein transport"/>
    <property type="evidence" value="ECO:0007669"/>
    <property type="project" value="TreeGrafter"/>
</dbReference>
<dbReference type="InterPro" id="IPR011022">
    <property type="entry name" value="Arrestin_C-like"/>
</dbReference>
<dbReference type="GO" id="GO:0005737">
    <property type="term" value="C:cytoplasm"/>
    <property type="evidence" value="ECO:0007669"/>
    <property type="project" value="TreeGrafter"/>
</dbReference>
<evidence type="ECO:0000259" key="4">
    <source>
        <dbReference type="Pfam" id="PF02752"/>
    </source>
</evidence>
<dbReference type="PANTHER" id="PTHR11188">
    <property type="entry name" value="ARRESTIN DOMAIN CONTAINING PROTEIN"/>
    <property type="match status" value="1"/>
</dbReference>
<comment type="similarity">
    <text evidence="1">Belongs to the arrestin family.</text>
</comment>
<dbReference type="Gene3D" id="2.60.40.640">
    <property type="match status" value="2"/>
</dbReference>
<dbReference type="PANTHER" id="PTHR11188:SF176">
    <property type="entry name" value="ARRESTIN DOMAIN-CONTAINING PROTEIN 1"/>
    <property type="match status" value="1"/>
</dbReference>
<evidence type="ECO:0000313" key="5">
    <source>
        <dbReference type="EMBL" id="KAJ8913669.1"/>
    </source>
</evidence>
<sequence>MSCQIVLDNYQSQYYVAGSVIQGRVICMFDKQIETKGVFVKFKGKEHNKWTQRSSNETTFYSGKNKFLRVELPLHPAAYLGPGTLEYPFTFTLPPRAPSSYKGHFGGITYSLDAKVDIPLRFNYKSKVELNVFRPVNLNDPIYRQYLVPYSYSESKTMCCWCCASRPVTVEVHLDKHVFVIGETAKVRVNVRNNSSTDVEAVKVKLGTLVTCKVTRPSNRNRRYFEPLASMEDTGVAAGGERSYCFDLVVPRAAKVINFEDRVLFHQRTTITAKAVFKNHVNLRVPAQVVIGHIPRGSSEIVWPYFDRF</sequence>
<feature type="domain" description="Arrestin C-terminal-like" evidence="4">
    <location>
        <begin position="165"/>
        <end position="295"/>
    </location>
</feature>
<dbReference type="InterPro" id="IPR011021">
    <property type="entry name" value="Arrestin-like_N"/>
</dbReference>
<evidence type="ECO:0000313" key="6">
    <source>
        <dbReference type="Proteomes" id="UP001159042"/>
    </source>
</evidence>
<comment type="caution">
    <text evidence="5">The sequence shown here is derived from an EMBL/GenBank/DDBJ whole genome shotgun (WGS) entry which is preliminary data.</text>
</comment>
<reference evidence="5 6" key="1">
    <citation type="journal article" date="2023" name="Insect Mol. Biol.">
        <title>Genome sequencing provides insights into the evolution of gene families encoding plant cell wall-degrading enzymes in longhorned beetles.</title>
        <authorList>
            <person name="Shin N.R."/>
            <person name="Okamura Y."/>
            <person name="Kirsch R."/>
            <person name="Pauchet Y."/>
        </authorList>
    </citation>
    <scope>NUCLEOTIDE SEQUENCE [LARGE SCALE GENOMIC DNA]</scope>
    <source>
        <strain evidence="5">EAD_L_NR</strain>
    </source>
</reference>
<evidence type="ECO:0000256" key="2">
    <source>
        <dbReference type="ARBA" id="ARBA00022606"/>
    </source>
</evidence>
<gene>
    <name evidence="5" type="ORF">NQ315_007386</name>
</gene>
<dbReference type="SUPFAM" id="SSF81296">
    <property type="entry name" value="E set domains"/>
    <property type="match status" value="2"/>
</dbReference>
<evidence type="ECO:0000259" key="3">
    <source>
        <dbReference type="Pfam" id="PF00339"/>
    </source>
</evidence>
<dbReference type="InterPro" id="IPR014752">
    <property type="entry name" value="Arrestin-like_C"/>
</dbReference>
<dbReference type="EMBL" id="JANEYG010000089">
    <property type="protein sequence ID" value="KAJ8913669.1"/>
    <property type="molecule type" value="Genomic_DNA"/>
</dbReference>
<dbReference type="InterPro" id="IPR050357">
    <property type="entry name" value="Arrestin_domain-protein"/>
</dbReference>
<dbReference type="AlphaFoldDB" id="A0AAV8VHN0"/>
<proteinExistence type="inferred from homology"/>
<keyword evidence="2" id="KW-0716">Sensory transduction</keyword>
<dbReference type="InterPro" id="IPR014756">
    <property type="entry name" value="Ig_E-set"/>
</dbReference>
<name>A0AAV8VHN0_9CUCU</name>
<evidence type="ECO:0008006" key="7">
    <source>
        <dbReference type="Google" id="ProtNLM"/>
    </source>
</evidence>
<dbReference type="Pfam" id="PF02752">
    <property type="entry name" value="Arrestin_C"/>
    <property type="match status" value="1"/>
</dbReference>
<dbReference type="Pfam" id="PF00339">
    <property type="entry name" value="Arrestin_N"/>
    <property type="match status" value="1"/>
</dbReference>
<protein>
    <recommendedName>
        <fullName evidence="7">Arrestin C-terminal-like domain-containing protein</fullName>
    </recommendedName>
</protein>
<accession>A0AAV8VHN0</accession>
<keyword evidence="6" id="KW-1185">Reference proteome</keyword>
<dbReference type="Proteomes" id="UP001159042">
    <property type="component" value="Unassembled WGS sequence"/>
</dbReference>
<organism evidence="5 6">
    <name type="scientific">Exocentrus adspersus</name>
    <dbReference type="NCBI Taxonomy" id="1586481"/>
    <lineage>
        <taxon>Eukaryota</taxon>
        <taxon>Metazoa</taxon>
        <taxon>Ecdysozoa</taxon>
        <taxon>Arthropoda</taxon>
        <taxon>Hexapoda</taxon>
        <taxon>Insecta</taxon>
        <taxon>Pterygota</taxon>
        <taxon>Neoptera</taxon>
        <taxon>Endopterygota</taxon>
        <taxon>Coleoptera</taxon>
        <taxon>Polyphaga</taxon>
        <taxon>Cucujiformia</taxon>
        <taxon>Chrysomeloidea</taxon>
        <taxon>Cerambycidae</taxon>
        <taxon>Lamiinae</taxon>
        <taxon>Acanthocinini</taxon>
        <taxon>Exocentrus</taxon>
    </lineage>
</organism>